<feature type="domain" description="Alcohol dehydrogenase-like C-terminal" evidence="5">
    <location>
        <begin position="179"/>
        <end position="263"/>
    </location>
</feature>
<dbReference type="InterPro" id="IPR050129">
    <property type="entry name" value="Zn_alcohol_dh"/>
</dbReference>
<keyword evidence="2 4" id="KW-0862">Zinc</keyword>
<dbReference type="PROSITE" id="PS00059">
    <property type="entry name" value="ADH_ZINC"/>
    <property type="match status" value="1"/>
</dbReference>
<dbReference type="Pfam" id="PF08240">
    <property type="entry name" value="ADH_N"/>
    <property type="match status" value="1"/>
</dbReference>
<comment type="caution">
    <text evidence="7">The sequence shown here is derived from an EMBL/GenBank/DDBJ whole genome shotgun (WGS) entry which is preliminary data.</text>
</comment>
<proteinExistence type="inferred from homology"/>
<organism evidence="7 8">
    <name type="scientific">Lentibacillus salinarum</name>
    <dbReference type="NCBI Taxonomy" id="446820"/>
    <lineage>
        <taxon>Bacteria</taxon>
        <taxon>Bacillati</taxon>
        <taxon>Bacillota</taxon>
        <taxon>Bacilli</taxon>
        <taxon>Bacillales</taxon>
        <taxon>Bacillaceae</taxon>
        <taxon>Lentibacillus</taxon>
    </lineage>
</organism>
<evidence type="ECO:0000256" key="4">
    <source>
        <dbReference type="RuleBase" id="RU361277"/>
    </source>
</evidence>
<gene>
    <name evidence="7" type="ORF">ACFQ4A_16970</name>
</gene>
<dbReference type="Pfam" id="PF00107">
    <property type="entry name" value="ADH_zinc_N"/>
    <property type="match status" value="1"/>
</dbReference>
<keyword evidence="3" id="KW-0560">Oxidoreductase</keyword>
<dbReference type="InterPro" id="IPR002328">
    <property type="entry name" value="ADH_Zn_CS"/>
</dbReference>
<dbReference type="InterPro" id="IPR036291">
    <property type="entry name" value="NAD(P)-bd_dom_sf"/>
</dbReference>
<sequence>MKAWLLEQYDQPLSFEEVPEPEINEPTDVIVKIGGAGVCRTDLHLIEGIWAETLGTPLPFTIGHENAGWVHEIGPNVTEFNVGDPVIVHPVASCGKCLSCRAGEDMHCENMKFMGLTHNGGYAEYMKTSERALIKLDDGVNPADVAPLADAGITAYRAVKKAAPLAKPGKKVLMIGMGGLGHIGVQLMREFGNADIIALDMNKERLDMALEYGADKGILGGDDAISEVRKLSEDKGVETIIDLVGTDQTHADSMKMLRKGGNYFGFFAI</sequence>
<evidence type="ECO:0000313" key="8">
    <source>
        <dbReference type="Proteomes" id="UP001597178"/>
    </source>
</evidence>
<dbReference type="SUPFAM" id="SSF50129">
    <property type="entry name" value="GroES-like"/>
    <property type="match status" value="1"/>
</dbReference>
<comment type="similarity">
    <text evidence="4">Belongs to the zinc-containing alcohol dehydrogenase family.</text>
</comment>
<dbReference type="InterPro" id="IPR013149">
    <property type="entry name" value="ADH-like_C"/>
</dbReference>
<accession>A0ABW3ZYK3</accession>
<dbReference type="InterPro" id="IPR013154">
    <property type="entry name" value="ADH-like_N"/>
</dbReference>
<dbReference type="Proteomes" id="UP001597178">
    <property type="component" value="Unassembled WGS sequence"/>
</dbReference>
<dbReference type="Gene3D" id="3.90.180.10">
    <property type="entry name" value="Medium-chain alcohol dehydrogenases, catalytic domain"/>
    <property type="match status" value="1"/>
</dbReference>
<dbReference type="RefSeq" id="WP_382402558.1">
    <property type="nucleotide sequence ID" value="NZ_JBHTNH010000054.1"/>
</dbReference>
<keyword evidence="8" id="KW-1185">Reference proteome</keyword>
<protein>
    <submittedName>
        <fullName evidence="7">NAD(P)-dependent alcohol dehydrogenase</fullName>
    </submittedName>
</protein>
<evidence type="ECO:0000313" key="7">
    <source>
        <dbReference type="EMBL" id="MFD1363304.1"/>
    </source>
</evidence>
<evidence type="ECO:0000259" key="6">
    <source>
        <dbReference type="Pfam" id="PF08240"/>
    </source>
</evidence>
<dbReference type="PANTHER" id="PTHR43401">
    <property type="entry name" value="L-THREONINE 3-DEHYDROGENASE"/>
    <property type="match status" value="1"/>
</dbReference>
<feature type="domain" description="Alcohol dehydrogenase-like N-terminal" evidence="6">
    <location>
        <begin position="26"/>
        <end position="138"/>
    </location>
</feature>
<evidence type="ECO:0000256" key="1">
    <source>
        <dbReference type="ARBA" id="ARBA00022723"/>
    </source>
</evidence>
<dbReference type="PANTHER" id="PTHR43401:SF5">
    <property type="entry name" value="ALCOHOL DEHYDROGENASE-RELATED"/>
    <property type="match status" value="1"/>
</dbReference>
<evidence type="ECO:0000256" key="3">
    <source>
        <dbReference type="ARBA" id="ARBA00023002"/>
    </source>
</evidence>
<comment type="cofactor">
    <cofactor evidence="4">
        <name>Zn(2+)</name>
        <dbReference type="ChEBI" id="CHEBI:29105"/>
    </cofactor>
</comment>
<dbReference type="Gene3D" id="3.40.50.720">
    <property type="entry name" value="NAD(P)-binding Rossmann-like Domain"/>
    <property type="match status" value="1"/>
</dbReference>
<dbReference type="CDD" id="cd05284">
    <property type="entry name" value="arabinose_DH_like"/>
    <property type="match status" value="1"/>
</dbReference>
<dbReference type="SUPFAM" id="SSF51735">
    <property type="entry name" value="NAD(P)-binding Rossmann-fold domains"/>
    <property type="match status" value="1"/>
</dbReference>
<dbReference type="EMBL" id="JBHTNH010000054">
    <property type="protein sequence ID" value="MFD1363304.1"/>
    <property type="molecule type" value="Genomic_DNA"/>
</dbReference>
<evidence type="ECO:0000259" key="5">
    <source>
        <dbReference type="Pfam" id="PF00107"/>
    </source>
</evidence>
<keyword evidence="1 4" id="KW-0479">Metal-binding</keyword>
<evidence type="ECO:0000256" key="2">
    <source>
        <dbReference type="ARBA" id="ARBA00022833"/>
    </source>
</evidence>
<name>A0ABW3ZYK3_9BACI</name>
<reference evidence="8" key="1">
    <citation type="journal article" date="2019" name="Int. J. Syst. Evol. Microbiol.">
        <title>The Global Catalogue of Microorganisms (GCM) 10K type strain sequencing project: providing services to taxonomists for standard genome sequencing and annotation.</title>
        <authorList>
            <consortium name="The Broad Institute Genomics Platform"/>
            <consortium name="The Broad Institute Genome Sequencing Center for Infectious Disease"/>
            <person name="Wu L."/>
            <person name="Ma J."/>
        </authorList>
    </citation>
    <scope>NUCLEOTIDE SEQUENCE [LARGE SCALE GENOMIC DNA]</scope>
    <source>
        <strain evidence="8">CCUG 54822</strain>
    </source>
</reference>
<dbReference type="InterPro" id="IPR011032">
    <property type="entry name" value="GroES-like_sf"/>
</dbReference>